<name>B8IUT7_METNO</name>
<proteinExistence type="predicted"/>
<feature type="region of interest" description="Disordered" evidence="1">
    <location>
        <begin position="1"/>
        <end position="38"/>
    </location>
</feature>
<dbReference type="EMBL" id="CP001349">
    <property type="protein sequence ID" value="ACL57155.1"/>
    <property type="molecule type" value="Genomic_DNA"/>
</dbReference>
<reference evidence="2 3" key="1">
    <citation type="submission" date="2009-01" db="EMBL/GenBank/DDBJ databases">
        <title>Complete sequence of chromosome of Methylobacterium nodulans ORS 2060.</title>
        <authorList>
            <consortium name="US DOE Joint Genome Institute"/>
            <person name="Lucas S."/>
            <person name="Copeland A."/>
            <person name="Lapidus A."/>
            <person name="Glavina del Rio T."/>
            <person name="Dalin E."/>
            <person name="Tice H."/>
            <person name="Bruce D."/>
            <person name="Goodwin L."/>
            <person name="Pitluck S."/>
            <person name="Sims D."/>
            <person name="Brettin T."/>
            <person name="Detter J.C."/>
            <person name="Han C."/>
            <person name="Larimer F."/>
            <person name="Land M."/>
            <person name="Hauser L."/>
            <person name="Kyrpides N."/>
            <person name="Ivanova N."/>
            <person name="Marx C.J."/>
            <person name="Richardson P."/>
        </authorList>
    </citation>
    <scope>NUCLEOTIDE SEQUENCE [LARGE SCALE GENOMIC DNA]</scope>
    <source>
        <strain evidence="3">LMG 21967 / CNCM I-2342 / ORS 2060</strain>
    </source>
</reference>
<dbReference type="HOGENOM" id="CLU_3330025_0_0_5"/>
<keyword evidence="3" id="KW-1185">Reference proteome</keyword>
<evidence type="ECO:0000256" key="1">
    <source>
        <dbReference type="SAM" id="MobiDB-lite"/>
    </source>
</evidence>
<gene>
    <name evidence="2" type="ordered locus">Mnod_2173</name>
</gene>
<sequence length="38" mass="4406">MGLGDEPNRRPISPCGDAFRKKRRFREPVGRPIDLDRP</sequence>
<feature type="compositionally biased region" description="Basic and acidic residues" evidence="1">
    <location>
        <begin position="26"/>
        <end position="38"/>
    </location>
</feature>
<protein>
    <submittedName>
        <fullName evidence="2">Uncharacterized protein</fullName>
    </submittedName>
</protein>
<dbReference type="Proteomes" id="UP000008207">
    <property type="component" value="Chromosome"/>
</dbReference>
<evidence type="ECO:0000313" key="2">
    <source>
        <dbReference type="EMBL" id="ACL57155.1"/>
    </source>
</evidence>
<accession>B8IUT7</accession>
<dbReference type="AlphaFoldDB" id="B8IUT7"/>
<dbReference type="KEGG" id="mno:Mnod_2173"/>
<evidence type="ECO:0000313" key="3">
    <source>
        <dbReference type="Proteomes" id="UP000008207"/>
    </source>
</evidence>
<organism evidence="2 3">
    <name type="scientific">Methylobacterium nodulans (strain LMG 21967 / CNCM I-2342 / ORS 2060)</name>
    <dbReference type="NCBI Taxonomy" id="460265"/>
    <lineage>
        <taxon>Bacteria</taxon>
        <taxon>Pseudomonadati</taxon>
        <taxon>Pseudomonadota</taxon>
        <taxon>Alphaproteobacteria</taxon>
        <taxon>Hyphomicrobiales</taxon>
        <taxon>Methylobacteriaceae</taxon>
        <taxon>Methylobacterium</taxon>
    </lineage>
</organism>